<sequence length="403" mass="46782">MPSTDRQTALDLYKSSVELEDKLRQVSKQKPPYDKQVTTLRISLRDHYEKIILLDYELSQTKEVEQNLWRYVYYKFIEDYRKRIRNSSANSEKSKGTPRKLSGAFRSFLQEATGFYFDFIKKLAIHFGLKQLDPIIQKFGSTLEPTDISQCPYDDDIKQRVVLSCHKSLIFLGDLARYRELHNDKPRKNWSTACDYYNNARQLIPESGNPHNQLAVIATYNADDFAAVYHYYRSLVLRHPFLTAKDNISLLFQKAKKPSTDTSERVQENGSRRRFSHQRQASSPANSNKLRTGDATQSFFADFTRLHSILYLREDIESYLELKTLELNKLKELTQARLLDTDQLLKFTVINMAALFVIRHISSGEKVQSDNGQKAKNAHSKKVLVEKFAVLLILDTLSTLLEM</sequence>
<dbReference type="InterPro" id="IPR018834">
    <property type="entry name" value="DNA/RNA-bd_Est1-type"/>
</dbReference>
<dbReference type="EMBL" id="CAJVPV010013007">
    <property type="protein sequence ID" value="CAG8674142.1"/>
    <property type="molecule type" value="Genomic_DNA"/>
</dbReference>
<proteinExistence type="predicted"/>
<dbReference type="SUPFAM" id="SSF48452">
    <property type="entry name" value="TPR-like"/>
    <property type="match status" value="1"/>
</dbReference>
<evidence type="ECO:0000313" key="5">
    <source>
        <dbReference type="Proteomes" id="UP000789342"/>
    </source>
</evidence>
<dbReference type="Proteomes" id="UP000789342">
    <property type="component" value="Unassembled WGS sequence"/>
</dbReference>
<feature type="non-terminal residue" evidence="4">
    <location>
        <position position="403"/>
    </location>
</feature>
<dbReference type="InterPro" id="IPR045153">
    <property type="entry name" value="Est1/Ebs1-like"/>
</dbReference>
<dbReference type="PANTHER" id="PTHR15696">
    <property type="entry name" value="SMG-7 SUPPRESSOR WITH MORPHOLOGICAL EFFECT ON GENITALIA PROTEIN 7"/>
    <property type="match status" value="1"/>
</dbReference>
<dbReference type="GO" id="GO:0070034">
    <property type="term" value="F:telomerase RNA binding"/>
    <property type="evidence" value="ECO:0007669"/>
    <property type="project" value="TreeGrafter"/>
</dbReference>
<feature type="compositionally biased region" description="Basic and acidic residues" evidence="1">
    <location>
        <begin position="259"/>
        <end position="271"/>
    </location>
</feature>
<feature type="domain" description="DNA/RNA-binding" evidence="2">
    <location>
        <begin position="193"/>
        <end position="379"/>
    </location>
</feature>
<organism evidence="4 5">
    <name type="scientific">Acaulospora morrowiae</name>
    <dbReference type="NCBI Taxonomy" id="94023"/>
    <lineage>
        <taxon>Eukaryota</taxon>
        <taxon>Fungi</taxon>
        <taxon>Fungi incertae sedis</taxon>
        <taxon>Mucoromycota</taxon>
        <taxon>Glomeromycotina</taxon>
        <taxon>Glomeromycetes</taxon>
        <taxon>Diversisporales</taxon>
        <taxon>Acaulosporaceae</taxon>
        <taxon>Acaulospora</taxon>
    </lineage>
</organism>
<evidence type="ECO:0000259" key="2">
    <source>
        <dbReference type="Pfam" id="PF10373"/>
    </source>
</evidence>
<dbReference type="Gene3D" id="1.25.40.10">
    <property type="entry name" value="Tetratricopeptide repeat domain"/>
    <property type="match status" value="1"/>
</dbReference>
<protein>
    <submittedName>
        <fullName evidence="4">3387_t:CDS:1</fullName>
    </submittedName>
</protein>
<feature type="compositionally biased region" description="Polar residues" evidence="1">
    <location>
        <begin position="278"/>
        <end position="291"/>
    </location>
</feature>
<dbReference type="OrthoDB" id="69928at2759"/>
<feature type="region of interest" description="Disordered" evidence="1">
    <location>
        <begin position="259"/>
        <end position="291"/>
    </location>
</feature>
<evidence type="ECO:0000259" key="3">
    <source>
        <dbReference type="Pfam" id="PF10374"/>
    </source>
</evidence>
<dbReference type="GO" id="GO:0000184">
    <property type="term" value="P:nuclear-transcribed mRNA catabolic process, nonsense-mediated decay"/>
    <property type="evidence" value="ECO:0007669"/>
    <property type="project" value="TreeGrafter"/>
</dbReference>
<dbReference type="InterPro" id="IPR019458">
    <property type="entry name" value="Est1-like_N"/>
</dbReference>
<reference evidence="4" key="1">
    <citation type="submission" date="2021-06" db="EMBL/GenBank/DDBJ databases">
        <authorList>
            <person name="Kallberg Y."/>
            <person name="Tangrot J."/>
            <person name="Rosling A."/>
        </authorList>
    </citation>
    <scope>NUCLEOTIDE SEQUENCE</scope>
    <source>
        <strain evidence="4">CL551</strain>
    </source>
</reference>
<feature type="domain" description="Telomerase activating protein Est1-like N-terminal" evidence="3">
    <location>
        <begin position="63"/>
        <end position="183"/>
    </location>
</feature>
<dbReference type="AlphaFoldDB" id="A0A9N9HHE0"/>
<name>A0A9N9HHE0_9GLOM</name>
<accession>A0A9N9HHE0</accession>
<evidence type="ECO:0000313" key="4">
    <source>
        <dbReference type="EMBL" id="CAG8674142.1"/>
    </source>
</evidence>
<dbReference type="Pfam" id="PF10374">
    <property type="entry name" value="EST1"/>
    <property type="match status" value="1"/>
</dbReference>
<dbReference type="GO" id="GO:0005697">
    <property type="term" value="C:telomerase holoenzyme complex"/>
    <property type="evidence" value="ECO:0007669"/>
    <property type="project" value="TreeGrafter"/>
</dbReference>
<evidence type="ECO:0000256" key="1">
    <source>
        <dbReference type="SAM" id="MobiDB-lite"/>
    </source>
</evidence>
<keyword evidence="5" id="KW-1185">Reference proteome</keyword>
<dbReference type="InterPro" id="IPR011990">
    <property type="entry name" value="TPR-like_helical_dom_sf"/>
</dbReference>
<gene>
    <name evidence="4" type="ORF">AMORRO_LOCUS10947</name>
</gene>
<comment type="caution">
    <text evidence="4">The sequence shown here is derived from an EMBL/GenBank/DDBJ whole genome shotgun (WGS) entry which is preliminary data.</text>
</comment>
<dbReference type="Pfam" id="PF10373">
    <property type="entry name" value="EST1_DNA_bind"/>
    <property type="match status" value="1"/>
</dbReference>
<dbReference type="PANTHER" id="PTHR15696:SF0">
    <property type="entry name" value="TELOMERASE-BINDING PROTEIN EST1A"/>
    <property type="match status" value="1"/>
</dbReference>
<dbReference type="GO" id="GO:0042162">
    <property type="term" value="F:telomeric DNA binding"/>
    <property type="evidence" value="ECO:0007669"/>
    <property type="project" value="TreeGrafter"/>
</dbReference>